<evidence type="ECO:0000256" key="4">
    <source>
        <dbReference type="ARBA" id="ARBA00022723"/>
    </source>
</evidence>
<dbReference type="InterPro" id="IPR029063">
    <property type="entry name" value="SAM-dependent_MTases_sf"/>
</dbReference>
<dbReference type="Pfam" id="PF03492">
    <property type="entry name" value="Methyltransf_7"/>
    <property type="match status" value="1"/>
</dbReference>
<protein>
    <recommendedName>
        <fullName evidence="7">Methyltransferase</fullName>
    </recommendedName>
</protein>
<dbReference type="InterPro" id="IPR005299">
    <property type="entry name" value="MeTrfase_7"/>
</dbReference>
<dbReference type="InterPro" id="IPR042086">
    <property type="entry name" value="MeTrfase_capping"/>
</dbReference>
<proteinExistence type="predicted"/>
<dbReference type="Gene3D" id="1.10.1200.270">
    <property type="entry name" value="Methyltransferase, alpha-helical capping domain"/>
    <property type="match status" value="1"/>
</dbReference>
<evidence type="ECO:0000256" key="5">
    <source>
        <dbReference type="ARBA" id="ARBA00022842"/>
    </source>
</evidence>
<dbReference type="GO" id="GO:0032259">
    <property type="term" value="P:methylation"/>
    <property type="evidence" value="ECO:0007669"/>
    <property type="project" value="UniProtKB-KW"/>
</dbReference>
<gene>
    <name evidence="6" type="ORF">BOLC7T43069H</name>
</gene>
<evidence type="ECO:0000256" key="3">
    <source>
        <dbReference type="ARBA" id="ARBA00022691"/>
    </source>
</evidence>
<accession>A0A3P6F2A9</accession>
<evidence type="ECO:0008006" key="7">
    <source>
        <dbReference type="Google" id="ProtNLM"/>
    </source>
</evidence>
<dbReference type="AlphaFoldDB" id="A0A3P6F2A9"/>
<evidence type="ECO:0000256" key="1">
    <source>
        <dbReference type="ARBA" id="ARBA00022603"/>
    </source>
</evidence>
<name>A0A3P6F2A9_BRAOL</name>
<evidence type="ECO:0000313" key="6">
    <source>
        <dbReference type="EMBL" id="VDD37509.1"/>
    </source>
</evidence>
<sequence length="100" mass="11156">MSSGGADNSYATNSLLQKRVLSKAKPVLIKNTKEMMINLNFPQSIKIADLGCAWGQNTFLTMSEIVNTINLSCQQWNQKPPEIDCCLNDLPNNDFNTTLF</sequence>
<dbReference type="SUPFAM" id="SSF53335">
    <property type="entry name" value="S-adenosyl-L-methionine-dependent methyltransferases"/>
    <property type="match status" value="1"/>
</dbReference>
<dbReference type="EMBL" id="LR031876">
    <property type="protein sequence ID" value="VDD37509.1"/>
    <property type="molecule type" value="Genomic_DNA"/>
</dbReference>
<dbReference type="GO" id="GO:0046872">
    <property type="term" value="F:metal ion binding"/>
    <property type="evidence" value="ECO:0007669"/>
    <property type="project" value="UniProtKB-KW"/>
</dbReference>
<evidence type="ECO:0000256" key="2">
    <source>
        <dbReference type="ARBA" id="ARBA00022679"/>
    </source>
</evidence>
<dbReference type="Gene3D" id="3.40.50.150">
    <property type="entry name" value="Vaccinia Virus protein VP39"/>
    <property type="match status" value="1"/>
</dbReference>
<keyword evidence="2" id="KW-0808">Transferase</keyword>
<dbReference type="GO" id="GO:0008168">
    <property type="term" value="F:methyltransferase activity"/>
    <property type="evidence" value="ECO:0007669"/>
    <property type="project" value="UniProtKB-KW"/>
</dbReference>
<keyword evidence="3" id="KW-0949">S-adenosyl-L-methionine</keyword>
<reference evidence="6" key="1">
    <citation type="submission" date="2018-11" db="EMBL/GenBank/DDBJ databases">
        <authorList>
            <consortium name="Genoscope - CEA"/>
            <person name="William W."/>
        </authorList>
    </citation>
    <scope>NUCLEOTIDE SEQUENCE</scope>
</reference>
<dbReference type="PANTHER" id="PTHR31009">
    <property type="entry name" value="S-ADENOSYL-L-METHIONINE:CARBOXYL METHYLTRANSFERASE FAMILY PROTEIN"/>
    <property type="match status" value="1"/>
</dbReference>
<keyword evidence="1" id="KW-0489">Methyltransferase</keyword>
<organism evidence="6">
    <name type="scientific">Brassica oleracea</name>
    <name type="common">Wild cabbage</name>
    <dbReference type="NCBI Taxonomy" id="3712"/>
    <lineage>
        <taxon>Eukaryota</taxon>
        <taxon>Viridiplantae</taxon>
        <taxon>Streptophyta</taxon>
        <taxon>Embryophyta</taxon>
        <taxon>Tracheophyta</taxon>
        <taxon>Spermatophyta</taxon>
        <taxon>Magnoliopsida</taxon>
        <taxon>eudicotyledons</taxon>
        <taxon>Gunneridae</taxon>
        <taxon>Pentapetalae</taxon>
        <taxon>rosids</taxon>
        <taxon>malvids</taxon>
        <taxon>Brassicales</taxon>
        <taxon>Brassicaceae</taxon>
        <taxon>Brassiceae</taxon>
        <taxon>Brassica</taxon>
    </lineage>
</organism>
<keyword evidence="4" id="KW-0479">Metal-binding</keyword>
<keyword evidence="5" id="KW-0460">Magnesium</keyword>